<keyword evidence="3" id="KW-1185">Reference proteome</keyword>
<reference evidence="2 3" key="1">
    <citation type="submission" date="2023-02" db="EMBL/GenBank/DDBJ databases">
        <title>LHISI_Scaffold_Assembly.</title>
        <authorList>
            <person name="Stuart O.P."/>
            <person name="Cleave R."/>
            <person name="Magrath M.J.L."/>
            <person name="Mikheyev A.S."/>
        </authorList>
    </citation>
    <scope>NUCLEOTIDE SEQUENCE [LARGE SCALE GENOMIC DNA]</scope>
    <source>
        <strain evidence="2">Daus_M_001</strain>
        <tissue evidence="2">Leg muscle</tissue>
    </source>
</reference>
<proteinExistence type="predicted"/>
<feature type="compositionally biased region" description="Polar residues" evidence="1">
    <location>
        <begin position="536"/>
        <end position="547"/>
    </location>
</feature>
<evidence type="ECO:0000313" key="3">
    <source>
        <dbReference type="Proteomes" id="UP001159363"/>
    </source>
</evidence>
<accession>A0ABQ9GE10</accession>
<dbReference type="EMBL" id="JARBHB010000013">
    <property type="protein sequence ID" value="KAJ8870528.1"/>
    <property type="molecule type" value="Genomic_DNA"/>
</dbReference>
<evidence type="ECO:0000313" key="2">
    <source>
        <dbReference type="EMBL" id="KAJ8870528.1"/>
    </source>
</evidence>
<feature type="region of interest" description="Disordered" evidence="1">
    <location>
        <begin position="528"/>
        <end position="547"/>
    </location>
</feature>
<evidence type="ECO:0000256" key="1">
    <source>
        <dbReference type="SAM" id="MobiDB-lite"/>
    </source>
</evidence>
<comment type="caution">
    <text evidence="2">The sequence shown here is derived from an EMBL/GenBank/DDBJ whole genome shotgun (WGS) entry which is preliminary data.</text>
</comment>
<sequence>MRVIEVTTEQRRNAKCGGNGRIRNKLKQKKLKCTLFLYSAVNAWTEARQHSPSDGLSSWDPYVLVIPGHDMKRDPRMERRWIASAGETGVPRENLPGKRHRPARFPHPGVKPAGYRNGGGGASALTTVPHTDVPKTSRPLTTMDGILQLDKASYHRPKFRRSSWRVLTTPGATSFTRHEPRRAFTWRGGEATCGTDVIASYYASSGYRRPYTILKAVGTFEINLRKKSLHLPEYILTGALSDLRLVKATSYGYNSSYPVWHALYECLQDIYGDSSPFLLQPFHELSNGFCPRLTSPYPAIQFVSKMFNRVEVRALGGPVQSANIVVGNVTIGLCVHATTDKHQRSYAEGRETQVNWRRREQEIDEKTGQRAASYGTIPTCENPGSGSVVDLTRFVLAGTCPFSDWLGGTLRTGLAAEWLLHSAKCSLISWAAGSRVGHRAQIGERRLTERFELGDAWSWKPAKGYMGLNFWVTPCSMRGSPIVRKVTLSSLHGYTTKCTYVDEFSVSLFDADPNQRVSDKCEGNCRTQPCDRSASTDHTPNLLATQI</sequence>
<name>A0ABQ9GE10_9NEOP</name>
<gene>
    <name evidence="2" type="ORF">PR048_029551</name>
</gene>
<protein>
    <submittedName>
        <fullName evidence="2">Uncharacterized protein</fullName>
    </submittedName>
</protein>
<dbReference type="Proteomes" id="UP001159363">
    <property type="component" value="Chromosome 12"/>
</dbReference>
<feature type="region of interest" description="Disordered" evidence="1">
    <location>
        <begin position="88"/>
        <end position="121"/>
    </location>
</feature>
<organism evidence="2 3">
    <name type="scientific">Dryococelus australis</name>
    <dbReference type="NCBI Taxonomy" id="614101"/>
    <lineage>
        <taxon>Eukaryota</taxon>
        <taxon>Metazoa</taxon>
        <taxon>Ecdysozoa</taxon>
        <taxon>Arthropoda</taxon>
        <taxon>Hexapoda</taxon>
        <taxon>Insecta</taxon>
        <taxon>Pterygota</taxon>
        <taxon>Neoptera</taxon>
        <taxon>Polyneoptera</taxon>
        <taxon>Phasmatodea</taxon>
        <taxon>Verophasmatodea</taxon>
        <taxon>Anareolatae</taxon>
        <taxon>Phasmatidae</taxon>
        <taxon>Eurycanthinae</taxon>
        <taxon>Dryococelus</taxon>
    </lineage>
</organism>